<feature type="coiled-coil region" evidence="17">
    <location>
        <begin position="106"/>
        <end position="185"/>
    </location>
</feature>
<keyword evidence="4" id="KW-0813">Transport</keyword>
<dbReference type="GO" id="GO:0005758">
    <property type="term" value="C:mitochondrial intermembrane space"/>
    <property type="evidence" value="ECO:0007669"/>
    <property type="project" value="UniProtKB-SubCell"/>
</dbReference>
<evidence type="ECO:0000256" key="10">
    <source>
        <dbReference type="ARBA" id="ARBA00023043"/>
    </source>
</evidence>
<evidence type="ECO:0000256" key="2">
    <source>
        <dbReference type="ARBA" id="ARBA00004569"/>
    </source>
</evidence>
<gene>
    <name evidence="20" type="ORF">TCNE_LOCUS13706</name>
</gene>
<dbReference type="InterPro" id="IPR056173">
    <property type="entry name" value="Sec20_C"/>
</dbReference>
<organism evidence="21 22">
    <name type="scientific">Toxocara canis</name>
    <name type="common">Canine roundworm</name>
    <dbReference type="NCBI Taxonomy" id="6265"/>
    <lineage>
        <taxon>Eukaryota</taxon>
        <taxon>Metazoa</taxon>
        <taxon>Ecdysozoa</taxon>
        <taxon>Nematoda</taxon>
        <taxon>Chromadorea</taxon>
        <taxon>Rhabditida</taxon>
        <taxon>Spirurina</taxon>
        <taxon>Ascaridomorpha</taxon>
        <taxon>Ascaridoidea</taxon>
        <taxon>Toxocaridae</taxon>
        <taxon>Toxocara</taxon>
    </lineage>
</organism>
<dbReference type="GO" id="GO:0005507">
    <property type="term" value="F:copper ion binding"/>
    <property type="evidence" value="ECO:0007669"/>
    <property type="project" value="InterPro"/>
</dbReference>
<feature type="transmembrane region" description="Helical" evidence="18">
    <location>
        <begin position="257"/>
        <end position="274"/>
    </location>
</feature>
<evidence type="ECO:0000256" key="6">
    <source>
        <dbReference type="ARBA" id="ARBA00022723"/>
    </source>
</evidence>
<feature type="repeat" description="ANK" evidence="16">
    <location>
        <begin position="395"/>
        <end position="427"/>
    </location>
</feature>
<keyword evidence="8 18" id="KW-1133">Transmembrane helix</keyword>
<dbReference type="PANTHER" id="PTHR24171:SF9">
    <property type="entry name" value="ANKYRIN REPEAT DOMAIN-CONTAINING PROTEIN 39"/>
    <property type="match status" value="1"/>
</dbReference>
<dbReference type="Pfam" id="PF05051">
    <property type="entry name" value="COX17"/>
    <property type="match status" value="1"/>
</dbReference>
<keyword evidence="11" id="KW-0496">Mitochondrion</keyword>
<sequence>MSDKKDCPMSKDESKKLKPCCACPETKKARDECIVLNGEENWINMMDLNKRELLQLQLCQQEILKSDIAIKNQIENIKRLENATHKQVSDLSGEVKKQFVELSVQIDALERLSNKVKSNKEREELLAQTKEHRNELDRNRHSLRHVVLSQMKRIEERSKDYLFRRNELEDRDIELRHRIKRTENLKKGSYKATESLSSLVSRMSEQVKLSEESTSTLIHSSALLSETEGEFASMSAHIQSGGKLISKYGRRECTDKILIALALLLYFLVIFYILRKRAYINAKMSNSDETTPEVKAELVQLLRENKAEEAKRLLQKYANLAFAKDDSGRTAIHWAASGGCLEIVQFCVCLRDEDAISVDDMGWSPLMIASSAGRLDVVRYLATLPHVDVNMANSNGQTALHYAASKNHPMIASILLESGADVNAQDRYRATPLHRAASQGHQKVRLS</sequence>
<evidence type="ECO:0000256" key="13">
    <source>
        <dbReference type="ARBA" id="ARBA00023157"/>
    </source>
</evidence>
<keyword evidence="13" id="KW-1015">Disulfide bond</keyword>
<evidence type="ECO:0000313" key="20">
    <source>
        <dbReference type="EMBL" id="VDM45027.1"/>
    </source>
</evidence>
<dbReference type="Pfam" id="PF12796">
    <property type="entry name" value="Ank_2"/>
    <property type="match status" value="1"/>
</dbReference>
<dbReference type="InterPro" id="IPR007745">
    <property type="entry name" value="Cyt_c_oxidase_Cu-chaperone"/>
</dbReference>
<dbReference type="GO" id="GO:0016531">
    <property type="term" value="F:copper chaperone activity"/>
    <property type="evidence" value="ECO:0007669"/>
    <property type="project" value="InterPro"/>
</dbReference>
<dbReference type="SUPFAM" id="SSF48403">
    <property type="entry name" value="Ankyrin repeat"/>
    <property type="match status" value="1"/>
</dbReference>
<dbReference type="SMART" id="SM00248">
    <property type="entry name" value="ANK"/>
    <property type="match status" value="3"/>
</dbReference>
<comment type="subcellular location">
    <subcellularLocation>
        <location evidence="1">Membrane</location>
        <topology evidence="1">Single-pass type IV membrane protein</topology>
    </subcellularLocation>
    <subcellularLocation>
        <location evidence="2">Mitochondrion intermembrane space</location>
    </subcellularLocation>
</comment>
<keyword evidence="12 18" id="KW-0472">Membrane</keyword>
<dbReference type="InterPro" id="IPR036770">
    <property type="entry name" value="Ankyrin_rpt-contain_sf"/>
</dbReference>
<reference evidence="22" key="1">
    <citation type="submission" date="2016-06" db="UniProtKB">
        <authorList>
            <consortium name="WormBaseParasite"/>
        </authorList>
    </citation>
    <scope>IDENTIFICATION</scope>
</reference>
<evidence type="ECO:0000313" key="21">
    <source>
        <dbReference type="Proteomes" id="UP000050794"/>
    </source>
</evidence>
<evidence type="ECO:0000256" key="17">
    <source>
        <dbReference type="SAM" id="Coils"/>
    </source>
</evidence>
<evidence type="ECO:0000313" key="22">
    <source>
        <dbReference type="WBParaSite" id="TCNE_0001370601-mRNA-1"/>
    </source>
</evidence>
<keyword evidence="5 18" id="KW-0812">Transmembrane</keyword>
<keyword evidence="9 15" id="KW-0186">Copper</keyword>
<evidence type="ECO:0000256" key="1">
    <source>
        <dbReference type="ARBA" id="ARBA00004211"/>
    </source>
</evidence>
<keyword evidence="6 15" id="KW-0479">Metal-binding</keyword>
<keyword evidence="14" id="KW-0143">Chaperone</keyword>
<keyword evidence="7" id="KW-0677">Repeat</keyword>
<dbReference type="PRINTS" id="PR01415">
    <property type="entry name" value="ANKYRIN"/>
</dbReference>
<dbReference type="EMBL" id="UYWY01021854">
    <property type="protein sequence ID" value="VDM45027.1"/>
    <property type="molecule type" value="Genomic_DNA"/>
</dbReference>
<comment type="similarity">
    <text evidence="3">Belongs to the COX17 family.</text>
</comment>
<feature type="binding site" evidence="15">
    <location>
        <position position="21"/>
    </location>
    <ligand>
        <name>Cu cation</name>
        <dbReference type="ChEBI" id="CHEBI:23378"/>
    </ligand>
</feature>
<dbReference type="PANTHER" id="PTHR24171">
    <property type="entry name" value="ANKYRIN REPEAT DOMAIN-CONTAINING PROTEIN 39-RELATED"/>
    <property type="match status" value="1"/>
</dbReference>
<evidence type="ECO:0000256" key="15">
    <source>
        <dbReference type="PIRSR" id="PIRSR607745-1"/>
    </source>
</evidence>
<feature type="domain" description="Sec20 C-terminal" evidence="19">
    <location>
        <begin position="192"/>
        <end position="277"/>
    </location>
</feature>
<evidence type="ECO:0000256" key="8">
    <source>
        <dbReference type="ARBA" id="ARBA00022989"/>
    </source>
</evidence>
<evidence type="ECO:0000256" key="3">
    <source>
        <dbReference type="ARBA" id="ARBA00009241"/>
    </source>
</evidence>
<evidence type="ECO:0000256" key="5">
    <source>
        <dbReference type="ARBA" id="ARBA00022692"/>
    </source>
</evidence>
<evidence type="ECO:0000256" key="11">
    <source>
        <dbReference type="ARBA" id="ARBA00023128"/>
    </source>
</evidence>
<dbReference type="AlphaFoldDB" id="A0A183UYY6"/>
<dbReference type="Proteomes" id="UP000050794">
    <property type="component" value="Unassembled WGS sequence"/>
</dbReference>
<reference evidence="20 21" key="2">
    <citation type="submission" date="2018-11" db="EMBL/GenBank/DDBJ databases">
        <authorList>
            <consortium name="Pathogen Informatics"/>
        </authorList>
    </citation>
    <scope>NUCLEOTIDE SEQUENCE [LARGE SCALE GENOMIC DNA]</scope>
</reference>
<evidence type="ECO:0000256" key="4">
    <source>
        <dbReference type="ARBA" id="ARBA00022448"/>
    </source>
</evidence>
<dbReference type="InterPro" id="IPR009069">
    <property type="entry name" value="Cys_alpha_HP_mot_SF"/>
</dbReference>
<keyword evidence="10 16" id="KW-0040">ANK repeat</keyword>
<evidence type="ECO:0000256" key="16">
    <source>
        <dbReference type="PROSITE-ProRule" id="PRU00023"/>
    </source>
</evidence>
<evidence type="ECO:0000256" key="7">
    <source>
        <dbReference type="ARBA" id="ARBA00022737"/>
    </source>
</evidence>
<dbReference type="GO" id="GO:0016020">
    <property type="term" value="C:membrane"/>
    <property type="evidence" value="ECO:0007669"/>
    <property type="project" value="UniProtKB-SubCell"/>
</dbReference>
<evidence type="ECO:0000256" key="9">
    <source>
        <dbReference type="ARBA" id="ARBA00023008"/>
    </source>
</evidence>
<name>A0A183UYY6_TOXCA</name>
<feature type="binding site" evidence="15">
    <location>
        <position position="20"/>
    </location>
    <ligand>
        <name>Cu cation</name>
        <dbReference type="ChEBI" id="CHEBI:23378"/>
    </ligand>
</feature>
<evidence type="ECO:0000256" key="14">
    <source>
        <dbReference type="ARBA" id="ARBA00023186"/>
    </source>
</evidence>
<dbReference type="PROSITE" id="PS50088">
    <property type="entry name" value="ANK_REPEAT"/>
    <property type="match status" value="1"/>
</dbReference>
<dbReference type="WBParaSite" id="TCNE_0001370601-mRNA-1">
    <property type="protein sequence ID" value="TCNE_0001370601-mRNA-1"/>
    <property type="gene ID" value="TCNE_0001370601"/>
</dbReference>
<evidence type="ECO:0000256" key="12">
    <source>
        <dbReference type="ARBA" id="ARBA00023136"/>
    </source>
</evidence>
<protein>
    <submittedName>
        <fullName evidence="22">ANK_REP_REGION domain-containing protein</fullName>
    </submittedName>
</protein>
<dbReference type="PROSITE" id="PS50297">
    <property type="entry name" value="ANK_REP_REGION"/>
    <property type="match status" value="1"/>
</dbReference>
<dbReference type="Gene3D" id="1.10.287.1130">
    <property type="entry name" value="CytochromE C oxidase copper chaperone"/>
    <property type="match status" value="1"/>
</dbReference>
<accession>A0A183UYY6</accession>
<evidence type="ECO:0000259" key="19">
    <source>
        <dbReference type="Pfam" id="PF03908"/>
    </source>
</evidence>
<dbReference type="SUPFAM" id="SSF47072">
    <property type="entry name" value="Cysteine alpha-hairpin motif"/>
    <property type="match status" value="1"/>
</dbReference>
<evidence type="ECO:0000256" key="18">
    <source>
        <dbReference type="SAM" id="Phobius"/>
    </source>
</evidence>
<proteinExistence type="inferred from homology"/>
<dbReference type="Pfam" id="PF13637">
    <property type="entry name" value="Ank_4"/>
    <property type="match status" value="1"/>
</dbReference>
<keyword evidence="21" id="KW-1185">Reference proteome</keyword>
<keyword evidence="17" id="KW-0175">Coiled coil</keyword>
<dbReference type="Pfam" id="PF03908">
    <property type="entry name" value="Sec20"/>
    <property type="match status" value="1"/>
</dbReference>
<dbReference type="InterPro" id="IPR002110">
    <property type="entry name" value="Ankyrin_rpt"/>
</dbReference>
<dbReference type="Gene3D" id="1.25.40.20">
    <property type="entry name" value="Ankyrin repeat-containing domain"/>
    <property type="match status" value="1"/>
</dbReference>